<evidence type="ECO:0000313" key="2">
    <source>
        <dbReference type="EMBL" id="KAJ4431231.1"/>
    </source>
</evidence>
<protein>
    <recommendedName>
        <fullName evidence="4">Reverse transcriptase domain-containing protein</fullName>
    </recommendedName>
</protein>
<name>A0ABQ8SAY2_PERAM</name>
<evidence type="ECO:0000313" key="3">
    <source>
        <dbReference type="Proteomes" id="UP001148838"/>
    </source>
</evidence>
<dbReference type="PANTHER" id="PTHR19446">
    <property type="entry name" value="REVERSE TRANSCRIPTASES"/>
    <property type="match status" value="1"/>
</dbReference>
<sequence>MSPGSSTESYSAFAHIGLRETPEKKPHQVTCPDQQSNPGHLVSRPDALTVTPQNGKATVVDGIPIELVKCLGEDKKEILELCIEIYEKGEWPEDFTETLLIPIPEKNNAKKCNEFRTIGLISHSTKILLRILNRRLYSKMEEQLEEEQFGFRKGKGRIRNEAVLERVGEKRIMLKVIRKRKRNWLGHWVKRNCLLKDALEGMVNGETFGAEEDIR</sequence>
<feature type="region of interest" description="Disordered" evidence="1">
    <location>
        <begin position="19"/>
        <end position="42"/>
    </location>
</feature>
<comment type="caution">
    <text evidence="2">The sequence shown here is derived from an EMBL/GenBank/DDBJ whole genome shotgun (WGS) entry which is preliminary data.</text>
</comment>
<evidence type="ECO:0008006" key="4">
    <source>
        <dbReference type="Google" id="ProtNLM"/>
    </source>
</evidence>
<dbReference type="SUPFAM" id="SSF56672">
    <property type="entry name" value="DNA/RNA polymerases"/>
    <property type="match status" value="1"/>
</dbReference>
<dbReference type="Proteomes" id="UP001148838">
    <property type="component" value="Unassembled WGS sequence"/>
</dbReference>
<dbReference type="InterPro" id="IPR043502">
    <property type="entry name" value="DNA/RNA_pol_sf"/>
</dbReference>
<proteinExistence type="predicted"/>
<organism evidence="2 3">
    <name type="scientific">Periplaneta americana</name>
    <name type="common">American cockroach</name>
    <name type="synonym">Blatta americana</name>
    <dbReference type="NCBI Taxonomy" id="6978"/>
    <lineage>
        <taxon>Eukaryota</taxon>
        <taxon>Metazoa</taxon>
        <taxon>Ecdysozoa</taxon>
        <taxon>Arthropoda</taxon>
        <taxon>Hexapoda</taxon>
        <taxon>Insecta</taxon>
        <taxon>Pterygota</taxon>
        <taxon>Neoptera</taxon>
        <taxon>Polyneoptera</taxon>
        <taxon>Dictyoptera</taxon>
        <taxon>Blattodea</taxon>
        <taxon>Blattoidea</taxon>
        <taxon>Blattidae</taxon>
        <taxon>Blattinae</taxon>
        <taxon>Periplaneta</taxon>
    </lineage>
</organism>
<evidence type="ECO:0000256" key="1">
    <source>
        <dbReference type="SAM" id="MobiDB-lite"/>
    </source>
</evidence>
<gene>
    <name evidence="2" type="ORF">ANN_19828</name>
</gene>
<reference evidence="2 3" key="1">
    <citation type="journal article" date="2022" name="Allergy">
        <title>Genome assembly and annotation of Periplaneta americana reveal a comprehensive cockroach allergen profile.</title>
        <authorList>
            <person name="Wang L."/>
            <person name="Xiong Q."/>
            <person name="Saelim N."/>
            <person name="Wang L."/>
            <person name="Nong W."/>
            <person name="Wan A.T."/>
            <person name="Shi M."/>
            <person name="Liu X."/>
            <person name="Cao Q."/>
            <person name="Hui J.H.L."/>
            <person name="Sookrung N."/>
            <person name="Leung T.F."/>
            <person name="Tungtrongchitr A."/>
            <person name="Tsui S.K.W."/>
        </authorList>
    </citation>
    <scope>NUCLEOTIDE SEQUENCE [LARGE SCALE GENOMIC DNA]</scope>
    <source>
        <strain evidence="2">PWHHKU_190912</strain>
    </source>
</reference>
<keyword evidence="3" id="KW-1185">Reference proteome</keyword>
<accession>A0ABQ8SAY2</accession>
<dbReference type="EMBL" id="JAJSOF020000031">
    <property type="protein sequence ID" value="KAJ4431231.1"/>
    <property type="molecule type" value="Genomic_DNA"/>
</dbReference>